<evidence type="ECO:0000256" key="6">
    <source>
        <dbReference type="ARBA" id="ARBA00022723"/>
    </source>
</evidence>
<keyword evidence="7 9" id="KW-0460">Magnesium</keyword>
<dbReference type="PROSITE" id="PS50972">
    <property type="entry name" value="PTERIN_BINDING"/>
    <property type="match status" value="1"/>
</dbReference>
<evidence type="ECO:0000259" key="10">
    <source>
        <dbReference type="PROSITE" id="PS50972"/>
    </source>
</evidence>
<dbReference type="GO" id="GO:0004156">
    <property type="term" value="F:dihydropteroate synthase activity"/>
    <property type="evidence" value="ECO:0007669"/>
    <property type="project" value="UniProtKB-EC"/>
</dbReference>
<comment type="catalytic activity">
    <reaction evidence="1">
        <text>(7,8-dihydropterin-6-yl)methyl diphosphate + 4-aminobenzoate = 7,8-dihydropteroate + diphosphate</text>
        <dbReference type="Rhea" id="RHEA:19949"/>
        <dbReference type="ChEBI" id="CHEBI:17836"/>
        <dbReference type="ChEBI" id="CHEBI:17839"/>
        <dbReference type="ChEBI" id="CHEBI:33019"/>
        <dbReference type="ChEBI" id="CHEBI:72950"/>
        <dbReference type="EC" id="2.5.1.15"/>
    </reaction>
</comment>
<evidence type="ECO:0000313" key="12">
    <source>
        <dbReference type="Proteomes" id="UP000188912"/>
    </source>
</evidence>
<keyword evidence="12" id="KW-1185">Reference proteome</keyword>
<dbReference type="Gene3D" id="3.20.20.20">
    <property type="entry name" value="Dihydropteroate synthase-like"/>
    <property type="match status" value="1"/>
</dbReference>
<dbReference type="PANTHER" id="PTHR20941:SF1">
    <property type="entry name" value="FOLIC ACID SYNTHESIS PROTEIN FOL1"/>
    <property type="match status" value="1"/>
</dbReference>
<comment type="pathway">
    <text evidence="3 9">Cofactor biosynthesis; tetrahydrofolate biosynthesis; 7,8-dihydrofolate from 2-amino-4-hydroxy-6-hydroxymethyl-7,8-dihydropteridine diphosphate and 4-aminobenzoate: step 1/2.</text>
</comment>
<accession>A0A1U9JUS8</accession>
<evidence type="ECO:0000313" key="11">
    <source>
        <dbReference type="EMBL" id="AQS41606.1"/>
    </source>
</evidence>
<dbReference type="InterPro" id="IPR000489">
    <property type="entry name" value="Pterin-binding_dom"/>
</dbReference>
<sequence length="277" mass="29735">MKRIWHLAHGRTLTLADKAIIMGILNITPDSFSDGGSYDSVEAAVAAAGHMVEQGAQIIDIGGETTKPNAQAVDPATEQARILPVIRMLKEKSDVILSVDTYHAQTAQQAVDAGAHIINDVRGLQKEPDIARIAAQTGAGVVIMHTGREREKLPDVIEDQNHFLEKSLAIAAAAGIKAGQIVLDPGFGFAKSPQENITLMKRAAELQHFGFPLLAGISRKRFLGAITGREEAKERDHATCATSVILRMADFDIFRVHNVAANRDVLALADTVRAGKA</sequence>
<dbReference type="Pfam" id="PF00809">
    <property type="entry name" value="Pterin_bind"/>
    <property type="match status" value="1"/>
</dbReference>
<dbReference type="SUPFAM" id="SSF51717">
    <property type="entry name" value="Dihydropteroate synthetase-like"/>
    <property type="match status" value="1"/>
</dbReference>
<dbReference type="CDD" id="cd00739">
    <property type="entry name" value="DHPS"/>
    <property type="match status" value="1"/>
</dbReference>
<dbReference type="EMBL" id="CP017315">
    <property type="protein sequence ID" value="AQS41606.1"/>
    <property type="molecule type" value="Genomic_DNA"/>
</dbReference>
<evidence type="ECO:0000256" key="7">
    <source>
        <dbReference type="ARBA" id="ARBA00022842"/>
    </source>
</evidence>
<reference evidence="11 12" key="1">
    <citation type="journal article" date="2010" name="Science">
        <title>Genomic comparison of the ants Camponotus floridanus and Harpegnathos saltator.</title>
        <authorList>
            <person name="Bonasio R."/>
            <person name="Zhang G."/>
            <person name="Ye C."/>
            <person name="Mutti N.S."/>
            <person name="Fang X."/>
            <person name="Qin N."/>
            <person name="Donahue G."/>
            <person name="Yang P."/>
            <person name="Li Q."/>
            <person name="Li C."/>
            <person name="Zhang P."/>
            <person name="Huang Z."/>
            <person name="Berger S.L."/>
            <person name="Reinberg D."/>
            <person name="Wang J."/>
            <person name="Liebig J."/>
        </authorList>
    </citation>
    <scope>NUCLEOTIDE SEQUENCE [LARGE SCALE GENOMIC DNA]</scope>
    <source>
        <strain evidence="11 12">Hsal</strain>
    </source>
</reference>
<dbReference type="GO" id="GO:0046654">
    <property type="term" value="P:tetrahydrofolate biosynthetic process"/>
    <property type="evidence" value="ECO:0007669"/>
    <property type="project" value="UniProtKB-UniPathway"/>
</dbReference>
<dbReference type="NCBIfam" id="TIGR01496">
    <property type="entry name" value="DHPS"/>
    <property type="match status" value="1"/>
</dbReference>
<dbReference type="PROSITE" id="PS00792">
    <property type="entry name" value="DHPS_1"/>
    <property type="match status" value="1"/>
</dbReference>
<organism evidence="11 12">
    <name type="scientific">Candidatus Tokpelaia hoelldobleri</name>
    <dbReference type="NCBI Taxonomy" id="1902579"/>
    <lineage>
        <taxon>Bacteria</taxon>
        <taxon>Pseudomonadati</taxon>
        <taxon>Pseudomonadota</taxon>
        <taxon>Alphaproteobacteria</taxon>
        <taxon>Hyphomicrobiales</taxon>
        <taxon>Candidatus Tokpelaia</taxon>
    </lineage>
</organism>
<dbReference type="Proteomes" id="UP000188912">
    <property type="component" value="Chromosome"/>
</dbReference>
<evidence type="ECO:0000256" key="4">
    <source>
        <dbReference type="ARBA" id="ARBA00012458"/>
    </source>
</evidence>
<evidence type="ECO:0000256" key="9">
    <source>
        <dbReference type="RuleBase" id="RU361205"/>
    </source>
</evidence>
<protein>
    <recommendedName>
        <fullName evidence="4 9">Dihydropteroate synthase</fullName>
        <shortName evidence="9">DHPS</shortName>
        <ecNumber evidence="4 9">2.5.1.15</ecNumber>
    </recommendedName>
    <alternativeName>
        <fullName evidence="9">Dihydropteroate pyrophosphorylase</fullName>
    </alternativeName>
</protein>
<name>A0A1U9JUS8_9HYPH</name>
<dbReference type="GO" id="GO:0046872">
    <property type="term" value="F:metal ion binding"/>
    <property type="evidence" value="ECO:0007669"/>
    <property type="project" value="UniProtKB-KW"/>
</dbReference>
<evidence type="ECO:0000256" key="5">
    <source>
        <dbReference type="ARBA" id="ARBA00022679"/>
    </source>
</evidence>
<keyword evidence="5 9" id="KW-0808">Transferase</keyword>
<evidence type="ECO:0000256" key="3">
    <source>
        <dbReference type="ARBA" id="ARBA00004763"/>
    </source>
</evidence>
<dbReference type="KEGG" id="thd:BHV28_09100"/>
<keyword evidence="6 9" id="KW-0479">Metal-binding</keyword>
<reference evidence="11 12" key="2">
    <citation type="journal article" date="2016" name="Sci. Rep.">
        <title>The genome of Rhizobiales bacteria in predatory ants reveals urease gene functions but no genes for nitrogen fixation.</title>
        <authorList>
            <person name="Neuvonen M.M."/>
            <person name="Tamarit D."/>
            <person name="Naslund K."/>
            <person name="Liebig J."/>
            <person name="Feldhaar H."/>
            <person name="Moran N.A."/>
            <person name="Guy L."/>
            <person name="Andersson S.G."/>
        </authorList>
    </citation>
    <scope>NUCLEOTIDE SEQUENCE [LARGE SCALE GENOMIC DNA]</scope>
    <source>
        <strain evidence="11 12">Hsal</strain>
    </source>
</reference>
<comment type="function">
    <text evidence="9">Catalyzes the condensation of para-aminobenzoate (pABA) with 6-hydroxymethyl-7,8-dihydropterin diphosphate (DHPt-PP) to form 7,8-dihydropteroate (H2Pte), the immediate precursor of folate derivatives.</text>
</comment>
<evidence type="ECO:0000256" key="2">
    <source>
        <dbReference type="ARBA" id="ARBA00001946"/>
    </source>
</evidence>
<comment type="cofactor">
    <cofactor evidence="2 9">
        <name>Mg(2+)</name>
        <dbReference type="ChEBI" id="CHEBI:18420"/>
    </cofactor>
</comment>
<dbReference type="PANTHER" id="PTHR20941">
    <property type="entry name" value="FOLATE SYNTHESIS PROTEINS"/>
    <property type="match status" value="1"/>
</dbReference>
<dbReference type="PROSITE" id="PS00793">
    <property type="entry name" value="DHPS_2"/>
    <property type="match status" value="1"/>
</dbReference>
<dbReference type="InterPro" id="IPR011005">
    <property type="entry name" value="Dihydropteroate_synth-like_sf"/>
</dbReference>
<proteinExistence type="inferred from homology"/>
<dbReference type="InterPro" id="IPR006390">
    <property type="entry name" value="DHP_synth_dom"/>
</dbReference>
<dbReference type="GO" id="GO:0046656">
    <property type="term" value="P:folic acid biosynthetic process"/>
    <property type="evidence" value="ECO:0007669"/>
    <property type="project" value="UniProtKB-KW"/>
</dbReference>
<dbReference type="InterPro" id="IPR045031">
    <property type="entry name" value="DHP_synth-like"/>
</dbReference>
<dbReference type="STRING" id="1902579.BHV28_09100"/>
<feature type="domain" description="Pterin-binding" evidence="10">
    <location>
        <begin position="19"/>
        <end position="267"/>
    </location>
</feature>
<comment type="similarity">
    <text evidence="9">Belongs to the DHPS family.</text>
</comment>
<dbReference type="EC" id="2.5.1.15" evidence="4 9"/>
<keyword evidence="8 9" id="KW-0289">Folate biosynthesis</keyword>
<evidence type="ECO:0000256" key="8">
    <source>
        <dbReference type="ARBA" id="ARBA00022909"/>
    </source>
</evidence>
<evidence type="ECO:0000256" key="1">
    <source>
        <dbReference type="ARBA" id="ARBA00000012"/>
    </source>
</evidence>
<dbReference type="AlphaFoldDB" id="A0A1U9JUS8"/>
<dbReference type="UniPathway" id="UPA00077">
    <property type="reaction ID" value="UER00156"/>
</dbReference>
<gene>
    <name evidence="11" type="primary">folP</name>
    <name evidence="11" type="ORF">BHV28_09100</name>
</gene>